<comment type="caution">
    <text evidence="2">The sequence shown here is derived from an EMBL/GenBank/DDBJ whole genome shotgun (WGS) entry which is preliminary data.</text>
</comment>
<name>A0A2P5A442_PARAD</name>
<feature type="chain" id="PRO_5015127270" evidence="1">
    <location>
        <begin position="20"/>
        <end position="63"/>
    </location>
</feature>
<dbReference type="Proteomes" id="UP000237105">
    <property type="component" value="Unassembled WGS sequence"/>
</dbReference>
<feature type="signal peptide" evidence="1">
    <location>
        <begin position="1"/>
        <end position="19"/>
    </location>
</feature>
<protein>
    <submittedName>
        <fullName evidence="2">Uncharacterized protein</fullName>
    </submittedName>
</protein>
<gene>
    <name evidence="2" type="ORF">PanWU01x14_370930</name>
</gene>
<dbReference type="EMBL" id="JXTB01001147">
    <property type="protein sequence ID" value="PON31302.1"/>
    <property type="molecule type" value="Genomic_DNA"/>
</dbReference>
<proteinExistence type="predicted"/>
<feature type="non-terminal residue" evidence="2">
    <location>
        <position position="63"/>
    </location>
</feature>
<accession>A0A2P5A442</accession>
<keyword evidence="3" id="KW-1185">Reference proteome</keyword>
<sequence>MRLGFTSCSIFLLDLLIDGDQTSNPRSSCLCFCSWLMKRVDTKSKLLLENDQECLLDPMEHRD</sequence>
<reference evidence="3" key="1">
    <citation type="submission" date="2016-06" db="EMBL/GenBank/DDBJ databases">
        <title>Parallel loss of symbiosis genes in relatives of nitrogen-fixing non-legume Parasponia.</title>
        <authorList>
            <person name="Van Velzen R."/>
            <person name="Holmer R."/>
            <person name="Bu F."/>
            <person name="Rutten L."/>
            <person name="Van Zeijl A."/>
            <person name="Liu W."/>
            <person name="Santuari L."/>
            <person name="Cao Q."/>
            <person name="Sharma T."/>
            <person name="Shen D."/>
            <person name="Roswanjaya Y."/>
            <person name="Wardhani T."/>
            <person name="Kalhor M.S."/>
            <person name="Jansen J."/>
            <person name="Van den Hoogen J."/>
            <person name="Gungor B."/>
            <person name="Hartog M."/>
            <person name="Hontelez J."/>
            <person name="Verver J."/>
            <person name="Yang W.-C."/>
            <person name="Schijlen E."/>
            <person name="Repin R."/>
            <person name="Schilthuizen M."/>
            <person name="Schranz E."/>
            <person name="Heidstra R."/>
            <person name="Miyata K."/>
            <person name="Fedorova E."/>
            <person name="Kohlen W."/>
            <person name="Bisseling T."/>
            <person name="Smit S."/>
            <person name="Geurts R."/>
        </authorList>
    </citation>
    <scope>NUCLEOTIDE SEQUENCE [LARGE SCALE GENOMIC DNA]</scope>
    <source>
        <strain evidence="3">cv. WU1-14</strain>
    </source>
</reference>
<keyword evidence="1" id="KW-0732">Signal</keyword>
<evidence type="ECO:0000256" key="1">
    <source>
        <dbReference type="SAM" id="SignalP"/>
    </source>
</evidence>
<dbReference type="AlphaFoldDB" id="A0A2P5A442"/>
<evidence type="ECO:0000313" key="3">
    <source>
        <dbReference type="Proteomes" id="UP000237105"/>
    </source>
</evidence>
<organism evidence="2 3">
    <name type="scientific">Parasponia andersonii</name>
    <name type="common">Sponia andersonii</name>
    <dbReference type="NCBI Taxonomy" id="3476"/>
    <lineage>
        <taxon>Eukaryota</taxon>
        <taxon>Viridiplantae</taxon>
        <taxon>Streptophyta</taxon>
        <taxon>Embryophyta</taxon>
        <taxon>Tracheophyta</taxon>
        <taxon>Spermatophyta</taxon>
        <taxon>Magnoliopsida</taxon>
        <taxon>eudicotyledons</taxon>
        <taxon>Gunneridae</taxon>
        <taxon>Pentapetalae</taxon>
        <taxon>rosids</taxon>
        <taxon>fabids</taxon>
        <taxon>Rosales</taxon>
        <taxon>Cannabaceae</taxon>
        <taxon>Parasponia</taxon>
    </lineage>
</organism>
<evidence type="ECO:0000313" key="2">
    <source>
        <dbReference type="EMBL" id="PON31302.1"/>
    </source>
</evidence>